<keyword evidence="2" id="KW-1185">Reference proteome</keyword>
<reference evidence="2" key="1">
    <citation type="submission" date="2013-09" db="EMBL/GenBank/DDBJ databases">
        <title>Corchorus olitorius genome sequencing.</title>
        <authorList>
            <person name="Alam M."/>
            <person name="Haque M.S."/>
            <person name="Islam M.S."/>
            <person name="Emdad E.M."/>
            <person name="Islam M.M."/>
            <person name="Ahmed B."/>
            <person name="Halim A."/>
            <person name="Hossen Q.M.M."/>
            <person name="Hossain M.Z."/>
            <person name="Ahmed R."/>
            <person name="Khan M.M."/>
            <person name="Islam R."/>
            <person name="Rashid M.M."/>
            <person name="Khan S.A."/>
            <person name="Rahman M.S."/>
            <person name="Alam M."/>
            <person name="Yahiya A.S."/>
            <person name="Khan M.S."/>
            <person name="Azam M.S."/>
            <person name="Haque T."/>
            <person name="Lashkar M.Z.H."/>
            <person name="Akhand A.I."/>
            <person name="Morshed G."/>
            <person name="Roy S."/>
            <person name="Uddin K.S."/>
            <person name="Rabeya T."/>
            <person name="Hossain A.S."/>
            <person name="Chowdhury A."/>
            <person name="Snigdha A.R."/>
            <person name="Mortoza M.S."/>
            <person name="Matin S.A."/>
            <person name="Hoque S.M.E."/>
            <person name="Islam M.K."/>
            <person name="Roy D.K."/>
            <person name="Haider R."/>
            <person name="Moosa M.M."/>
            <person name="Elias S.M."/>
            <person name="Hasan A.M."/>
            <person name="Jahan S."/>
            <person name="Shafiuddin M."/>
            <person name="Mahmood N."/>
            <person name="Shommy N.S."/>
        </authorList>
    </citation>
    <scope>NUCLEOTIDE SEQUENCE [LARGE SCALE GENOMIC DNA]</scope>
    <source>
        <strain evidence="2">cv. O-4</strain>
    </source>
</reference>
<gene>
    <name evidence="1" type="ORF">COLO4_03603</name>
</gene>
<name>A0A1R3KXZ1_9ROSI</name>
<accession>A0A1R3KXZ1</accession>
<comment type="caution">
    <text evidence="1">The sequence shown here is derived from an EMBL/GenBank/DDBJ whole genome shotgun (WGS) entry which is preliminary data.</text>
</comment>
<proteinExistence type="predicted"/>
<dbReference type="Proteomes" id="UP000187203">
    <property type="component" value="Unassembled WGS sequence"/>
</dbReference>
<sequence>MSSSHEWFVGLYCFWKLRDGEDAVEQSVVTGLEPVLEGGDDVRGVGVEALLG</sequence>
<evidence type="ECO:0000313" key="1">
    <source>
        <dbReference type="EMBL" id="OMP11907.1"/>
    </source>
</evidence>
<dbReference type="AlphaFoldDB" id="A0A1R3KXZ1"/>
<protein>
    <submittedName>
        <fullName evidence="1">Uncharacterized protein</fullName>
    </submittedName>
</protein>
<organism evidence="1 2">
    <name type="scientific">Corchorus olitorius</name>
    <dbReference type="NCBI Taxonomy" id="93759"/>
    <lineage>
        <taxon>Eukaryota</taxon>
        <taxon>Viridiplantae</taxon>
        <taxon>Streptophyta</taxon>
        <taxon>Embryophyta</taxon>
        <taxon>Tracheophyta</taxon>
        <taxon>Spermatophyta</taxon>
        <taxon>Magnoliopsida</taxon>
        <taxon>eudicotyledons</taxon>
        <taxon>Gunneridae</taxon>
        <taxon>Pentapetalae</taxon>
        <taxon>rosids</taxon>
        <taxon>malvids</taxon>
        <taxon>Malvales</taxon>
        <taxon>Malvaceae</taxon>
        <taxon>Grewioideae</taxon>
        <taxon>Apeibeae</taxon>
        <taxon>Corchorus</taxon>
    </lineage>
</organism>
<dbReference type="EMBL" id="AWUE01010129">
    <property type="protein sequence ID" value="OMP11907.1"/>
    <property type="molecule type" value="Genomic_DNA"/>
</dbReference>
<evidence type="ECO:0000313" key="2">
    <source>
        <dbReference type="Proteomes" id="UP000187203"/>
    </source>
</evidence>